<dbReference type="RefSeq" id="WP_092902205.1">
    <property type="nucleotide sequence ID" value="NZ_FOZS01000001.1"/>
</dbReference>
<feature type="region of interest" description="Disordered" evidence="1">
    <location>
        <begin position="47"/>
        <end position="66"/>
    </location>
</feature>
<gene>
    <name evidence="3" type="ORF">SAMN04488556_0953</name>
</gene>
<dbReference type="Proteomes" id="UP000199199">
    <property type="component" value="Unassembled WGS sequence"/>
</dbReference>
<name>A0A1I6Q344_9EURY</name>
<dbReference type="OrthoDB" id="241828at2157"/>
<evidence type="ECO:0000313" key="3">
    <source>
        <dbReference type="EMBL" id="SFS46911.1"/>
    </source>
</evidence>
<dbReference type="InterPro" id="IPR036388">
    <property type="entry name" value="WH-like_DNA-bd_sf"/>
</dbReference>
<reference evidence="4" key="1">
    <citation type="submission" date="2016-10" db="EMBL/GenBank/DDBJ databases">
        <authorList>
            <person name="Varghese N."/>
            <person name="Submissions S."/>
        </authorList>
    </citation>
    <scope>NUCLEOTIDE SEQUENCE [LARGE SCALE GENOMIC DNA]</scope>
    <source>
        <strain evidence="4">DSM 22427</strain>
    </source>
</reference>
<protein>
    <recommendedName>
        <fullName evidence="2">DUF7344 domain-containing protein</fullName>
    </recommendedName>
</protein>
<dbReference type="Pfam" id="PF24035">
    <property type="entry name" value="DUF7344"/>
    <property type="match status" value="1"/>
</dbReference>
<evidence type="ECO:0000313" key="4">
    <source>
        <dbReference type="Proteomes" id="UP000199199"/>
    </source>
</evidence>
<evidence type="ECO:0000259" key="2">
    <source>
        <dbReference type="Pfam" id="PF24035"/>
    </source>
</evidence>
<dbReference type="AlphaFoldDB" id="A0A1I6Q344"/>
<proteinExistence type="predicted"/>
<dbReference type="InterPro" id="IPR055768">
    <property type="entry name" value="DUF7344"/>
</dbReference>
<feature type="domain" description="DUF7344" evidence="2">
    <location>
        <begin position="15"/>
        <end position="99"/>
    </location>
</feature>
<dbReference type="Gene3D" id="1.10.10.10">
    <property type="entry name" value="Winged helix-like DNA-binding domain superfamily/Winged helix DNA-binding domain"/>
    <property type="match status" value="1"/>
</dbReference>
<dbReference type="EMBL" id="FOZS01000001">
    <property type="protein sequence ID" value="SFS46911.1"/>
    <property type="molecule type" value="Genomic_DNA"/>
</dbReference>
<sequence length="119" mass="13460">MNVNTQTISTETVLHLVADPRRRTILHQLRENGGVIEIEALADVVAERTARSSPIEETDPPTARTDDQRLTRAELHHTHLPKLADAGVIEYDSRTGTVRYRSHDRVEALLGFVSRRLEE</sequence>
<accession>A0A1I6Q344</accession>
<keyword evidence="4" id="KW-1185">Reference proteome</keyword>
<evidence type="ECO:0000256" key="1">
    <source>
        <dbReference type="SAM" id="MobiDB-lite"/>
    </source>
</evidence>
<organism evidence="3 4">
    <name type="scientific">Halostagnicola kamekurae</name>
    <dbReference type="NCBI Taxonomy" id="619731"/>
    <lineage>
        <taxon>Archaea</taxon>
        <taxon>Methanobacteriati</taxon>
        <taxon>Methanobacteriota</taxon>
        <taxon>Stenosarchaea group</taxon>
        <taxon>Halobacteria</taxon>
        <taxon>Halobacteriales</taxon>
        <taxon>Natrialbaceae</taxon>
        <taxon>Halostagnicola</taxon>
    </lineage>
</organism>